<keyword evidence="1" id="KW-0812">Transmembrane</keyword>
<evidence type="ECO:0000256" key="1">
    <source>
        <dbReference type="SAM" id="Phobius"/>
    </source>
</evidence>
<keyword evidence="1" id="KW-0472">Membrane</keyword>
<reference evidence="2 3" key="1">
    <citation type="journal article" date="2019" name="Genome Biol. Evol.">
        <title>Insights into the evolution of the New World diploid cottons (Gossypium, subgenus Houzingenia) based on genome sequencing.</title>
        <authorList>
            <person name="Grover C.E."/>
            <person name="Arick M.A. 2nd"/>
            <person name="Thrash A."/>
            <person name="Conover J.L."/>
            <person name="Sanders W.S."/>
            <person name="Peterson D.G."/>
            <person name="Frelichowski J.E."/>
            <person name="Scheffler J.A."/>
            <person name="Scheffler B.E."/>
            <person name="Wendel J.F."/>
        </authorList>
    </citation>
    <scope>NUCLEOTIDE SEQUENCE [LARGE SCALE GENOMIC DNA]</scope>
    <source>
        <strain evidence="2">157</strain>
        <tissue evidence="2">Leaf</tissue>
    </source>
</reference>
<keyword evidence="3" id="KW-1185">Reference proteome</keyword>
<evidence type="ECO:0000313" key="3">
    <source>
        <dbReference type="Proteomes" id="UP000593572"/>
    </source>
</evidence>
<accession>A0A7J8N2M9</accession>
<gene>
    <name evidence="2" type="ORF">Golob_004754</name>
</gene>
<evidence type="ECO:0008006" key="4">
    <source>
        <dbReference type="Google" id="ProtNLM"/>
    </source>
</evidence>
<evidence type="ECO:0000313" key="2">
    <source>
        <dbReference type="EMBL" id="MBA0571165.1"/>
    </source>
</evidence>
<dbReference type="EMBL" id="JABEZX010000011">
    <property type="protein sequence ID" value="MBA0571165.1"/>
    <property type="molecule type" value="Genomic_DNA"/>
</dbReference>
<protein>
    <recommendedName>
        <fullName evidence="4">Transmembrane protein</fullName>
    </recommendedName>
</protein>
<dbReference type="Proteomes" id="UP000593572">
    <property type="component" value="Unassembled WGS sequence"/>
</dbReference>
<sequence length="115" mass="13838">MSELWDFTHISEIQNNLQGLKEIWDQWDDETKQLFYYNYDFVPMWKLKIWGAIGYVTLLVLRQYRSMQFIPITQGLTQCEFTYKGNNYKKKEIGVGKKIEQLEEEKMQLGLDVDI</sequence>
<dbReference type="PANTHER" id="PTHR48200:SF1">
    <property type="entry name" value="AMINOTRANSFERASE-LIKE PLANT MOBILE DOMAIN-CONTAINING PROTEIN"/>
    <property type="match status" value="1"/>
</dbReference>
<comment type="caution">
    <text evidence="2">The sequence shown here is derived from an EMBL/GenBank/DDBJ whole genome shotgun (WGS) entry which is preliminary data.</text>
</comment>
<dbReference type="PANTHER" id="PTHR48200">
    <property type="entry name" value="PROTEIN, PUTATIVE-RELATED"/>
    <property type="match status" value="1"/>
</dbReference>
<proteinExistence type="predicted"/>
<keyword evidence="1" id="KW-1133">Transmembrane helix</keyword>
<name>A0A7J8N2M9_9ROSI</name>
<organism evidence="2 3">
    <name type="scientific">Gossypium lobatum</name>
    <dbReference type="NCBI Taxonomy" id="34289"/>
    <lineage>
        <taxon>Eukaryota</taxon>
        <taxon>Viridiplantae</taxon>
        <taxon>Streptophyta</taxon>
        <taxon>Embryophyta</taxon>
        <taxon>Tracheophyta</taxon>
        <taxon>Spermatophyta</taxon>
        <taxon>Magnoliopsida</taxon>
        <taxon>eudicotyledons</taxon>
        <taxon>Gunneridae</taxon>
        <taxon>Pentapetalae</taxon>
        <taxon>rosids</taxon>
        <taxon>malvids</taxon>
        <taxon>Malvales</taxon>
        <taxon>Malvaceae</taxon>
        <taxon>Malvoideae</taxon>
        <taxon>Gossypium</taxon>
    </lineage>
</organism>
<feature type="transmembrane region" description="Helical" evidence="1">
    <location>
        <begin position="44"/>
        <end position="61"/>
    </location>
</feature>
<dbReference type="AlphaFoldDB" id="A0A7J8N2M9"/>